<sequence length="135" mass="15392">MKTISDDRVNLVFGSYPIQYQKVLLMIRELIFRTAAENKKVGTITETLKWGQPSYQTIETGSGTTIRIGRFNQSSVALFVHCQTTLIDSFRTLFPELNYSKNRAIILDINEALPIKELAICIEMALTYKLRNKTA</sequence>
<reference evidence="3" key="2">
    <citation type="submission" date="2023-07" db="EMBL/GenBank/DDBJ databases">
        <authorList>
            <person name="Yang W."/>
            <person name="Chen J."/>
            <person name="Ji P."/>
            <person name="Hu F."/>
        </authorList>
    </citation>
    <scope>NUCLEOTIDE SEQUENCE</scope>
    <source>
        <strain evidence="3">CRE-138-0111</strain>
    </source>
</reference>
<dbReference type="Pfam" id="PF08818">
    <property type="entry name" value="DUF1801"/>
    <property type="match status" value="1"/>
</dbReference>
<dbReference type="RefSeq" id="WP_105881029.1">
    <property type="nucleotide sequence ID" value="NZ_JARRYG010000001.1"/>
</dbReference>
<dbReference type="InterPro" id="IPR014922">
    <property type="entry name" value="YdhG-like"/>
</dbReference>
<proteinExistence type="predicted"/>
<dbReference type="SUPFAM" id="SSF159888">
    <property type="entry name" value="YdhG-like"/>
    <property type="match status" value="1"/>
</dbReference>
<evidence type="ECO:0000259" key="1">
    <source>
        <dbReference type="Pfam" id="PF08818"/>
    </source>
</evidence>
<evidence type="ECO:0000313" key="4">
    <source>
        <dbReference type="Proteomes" id="UP001156701"/>
    </source>
</evidence>
<dbReference type="EMBL" id="JARRYG010000001">
    <property type="protein sequence ID" value="MDG4694780.1"/>
    <property type="molecule type" value="Genomic_DNA"/>
</dbReference>
<evidence type="ECO:0000313" key="2">
    <source>
        <dbReference type="EMBL" id="MDG4694780.1"/>
    </source>
</evidence>
<gene>
    <name evidence="2" type="ORF">P7V44_00835</name>
    <name evidence="3" type="ORF">Q5E86_02915</name>
</gene>
<dbReference type="Proteomes" id="UP001156701">
    <property type="component" value="Unassembled WGS sequence"/>
</dbReference>
<feature type="domain" description="YdhG-like" evidence="1">
    <location>
        <begin position="21"/>
        <end position="125"/>
    </location>
</feature>
<accession>A0AA42FIP4</accession>
<dbReference type="AlphaFoldDB" id="A0AA42FIP4"/>
<evidence type="ECO:0000313" key="3">
    <source>
        <dbReference type="EMBL" id="MDO7855341.1"/>
    </source>
</evidence>
<reference evidence="3" key="3">
    <citation type="journal article" date="2024" name="Int. J. Antimicrob. Agents">
        <title>Identification of a novel Providencia species showing multi-drug-resistant in three patients with hospital-acquired infection.</title>
        <authorList>
            <person name="Yang W."/>
            <person name="Chen J."/>
            <person name="Yang F."/>
            <person name="Ji P."/>
            <person name="Shen S."/>
            <person name="Yin D."/>
            <person name="Hu F."/>
        </authorList>
    </citation>
    <scope>NUCLEOTIDE SEQUENCE</scope>
    <source>
        <strain evidence="3">CRE-138-0111</strain>
    </source>
</reference>
<dbReference type="Proteomes" id="UP001176478">
    <property type="component" value="Unassembled WGS sequence"/>
</dbReference>
<organism evidence="2 4">
    <name type="scientific">Providencia huashanensis</name>
    <dbReference type="NCBI Taxonomy" id="3037798"/>
    <lineage>
        <taxon>Bacteria</taxon>
        <taxon>Pseudomonadati</taxon>
        <taxon>Pseudomonadota</taxon>
        <taxon>Gammaproteobacteria</taxon>
        <taxon>Enterobacterales</taxon>
        <taxon>Morganellaceae</taxon>
        <taxon>Providencia</taxon>
    </lineage>
</organism>
<reference evidence="2" key="1">
    <citation type="submission" date="2023-03" db="EMBL/GenBank/DDBJ databases">
        <title>a new species belonging to Providencia genus.</title>
        <authorList>
            <person name="Yang W."/>
            <person name="Hu F."/>
            <person name="Shen S."/>
            <person name="Ding L."/>
            <person name="Yin D."/>
        </authorList>
    </citation>
    <scope>NUCLEOTIDE SEQUENCE</scope>
    <source>
        <strain evidence="2">CRE-3FA-0001</strain>
    </source>
</reference>
<evidence type="ECO:0000313" key="5">
    <source>
        <dbReference type="Proteomes" id="UP001176478"/>
    </source>
</evidence>
<keyword evidence="5" id="KW-1185">Reference proteome</keyword>
<protein>
    <submittedName>
        <fullName evidence="2">DUF1801 domain-containing protein</fullName>
    </submittedName>
</protein>
<name>A0AA42FIP4_9GAMM</name>
<comment type="caution">
    <text evidence="2">The sequence shown here is derived from an EMBL/GenBank/DDBJ whole genome shotgun (WGS) entry which is preliminary data.</text>
</comment>
<dbReference type="EMBL" id="JAUQTG010000001">
    <property type="protein sequence ID" value="MDO7855341.1"/>
    <property type="molecule type" value="Genomic_DNA"/>
</dbReference>